<proteinExistence type="predicted"/>
<dbReference type="EMBL" id="JBHUKR010000009">
    <property type="protein sequence ID" value="MFD2418720.1"/>
    <property type="molecule type" value="Genomic_DNA"/>
</dbReference>
<dbReference type="Pfam" id="PF12680">
    <property type="entry name" value="SnoaL_2"/>
    <property type="match status" value="1"/>
</dbReference>
<comment type="caution">
    <text evidence="2">The sequence shown here is derived from an EMBL/GenBank/DDBJ whole genome shotgun (WGS) entry which is preliminary data.</text>
</comment>
<evidence type="ECO:0000313" key="2">
    <source>
        <dbReference type="EMBL" id="MFD2418720.1"/>
    </source>
</evidence>
<evidence type="ECO:0000313" key="3">
    <source>
        <dbReference type="Proteomes" id="UP001597417"/>
    </source>
</evidence>
<gene>
    <name evidence="2" type="ORF">ACFSXZ_20550</name>
</gene>
<evidence type="ECO:0000259" key="1">
    <source>
        <dbReference type="Pfam" id="PF12680"/>
    </source>
</evidence>
<dbReference type="Gene3D" id="3.10.450.50">
    <property type="match status" value="1"/>
</dbReference>
<accession>A0ABW5FWV5</accession>
<name>A0ABW5FWV5_9PSEU</name>
<keyword evidence="3" id="KW-1185">Reference proteome</keyword>
<dbReference type="Proteomes" id="UP001597417">
    <property type="component" value="Unassembled WGS sequence"/>
</dbReference>
<feature type="domain" description="SnoaL-like" evidence="1">
    <location>
        <begin position="13"/>
        <end position="121"/>
    </location>
</feature>
<dbReference type="SUPFAM" id="SSF54427">
    <property type="entry name" value="NTF2-like"/>
    <property type="match status" value="1"/>
</dbReference>
<organism evidence="2 3">
    <name type="scientific">Amycolatopsis pigmentata</name>
    <dbReference type="NCBI Taxonomy" id="450801"/>
    <lineage>
        <taxon>Bacteria</taxon>
        <taxon>Bacillati</taxon>
        <taxon>Actinomycetota</taxon>
        <taxon>Actinomycetes</taxon>
        <taxon>Pseudonocardiales</taxon>
        <taxon>Pseudonocardiaceae</taxon>
        <taxon>Amycolatopsis</taxon>
    </lineage>
</organism>
<reference evidence="3" key="1">
    <citation type="journal article" date="2019" name="Int. J. Syst. Evol. Microbiol.">
        <title>The Global Catalogue of Microorganisms (GCM) 10K type strain sequencing project: providing services to taxonomists for standard genome sequencing and annotation.</title>
        <authorList>
            <consortium name="The Broad Institute Genomics Platform"/>
            <consortium name="The Broad Institute Genome Sequencing Center for Infectious Disease"/>
            <person name="Wu L."/>
            <person name="Ma J."/>
        </authorList>
    </citation>
    <scope>NUCLEOTIDE SEQUENCE [LARGE SCALE GENOMIC DNA]</scope>
    <source>
        <strain evidence="3">CGMCC 4.7645</strain>
    </source>
</reference>
<dbReference type="RefSeq" id="WP_378266726.1">
    <property type="nucleotide sequence ID" value="NZ_JBHUKR010000009.1"/>
</dbReference>
<protein>
    <submittedName>
        <fullName evidence="2">Nuclear transport factor 2 family protein</fullName>
    </submittedName>
</protein>
<dbReference type="InterPro" id="IPR032710">
    <property type="entry name" value="NTF2-like_dom_sf"/>
</dbReference>
<sequence length="136" mass="15278">MAPTSVLPAWLAEAFDALVAGDVDGWARIYAPDAVHELPFAPEGQVRRLEGRETIAARLKEVFDSGEGRLRFGSFDDVRVREIGDEIVIEGNGRHYRTDDGTPVEIGCVWFITRRDGQVTHFRDYMNPLPLSAHRL</sequence>
<dbReference type="InterPro" id="IPR037401">
    <property type="entry name" value="SnoaL-like"/>
</dbReference>